<reference evidence="2" key="2">
    <citation type="submission" date="2020-09" db="EMBL/GenBank/DDBJ databases">
        <authorList>
            <person name="Sun Q."/>
            <person name="Zhou Y."/>
        </authorList>
    </citation>
    <scope>NUCLEOTIDE SEQUENCE</scope>
    <source>
        <strain evidence="2">CGMCC 1.12506</strain>
    </source>
</reference>
<comment type="caution">
    <text evidence="2">The sequence shown here is derived from an EMBL/GenBank/DDBJ whole genome shotgun (WGS) entry which is preliminary data.</text>
</comment>
<accession>A0A917DGI5</accession>
<dbReference type="AlphaFoldDB" id="A0A917DGI5"/>
<evidence type="ECO:0000313" key="2">
    <source>
        <dbReference type="EMBL" id="GGD36399.1"/>
    </source>
</evidence>
<evidence type="ECO:0000256" key="1">
    <source>
        <dbReference type="SAM" id="SignalP"/>
    </source>
</evidence>
<gene>
    <name evidence="2" type="ORF">GCM10011343_27830</name>
</gene>
<sequence length="196" mass="22217">MCKLKQTMKKFFILIILAFGSNNIQAQKTISLEAEGNLESPNPCECVELSKITNEHNPADILIGMGKCIEQKEFEKAAKLFAIAGVYGRYDSYRVKDKSAHQALLVLQQNILMNISEEDKKEMISSLDNLFVRGSEALRTVCQSIQEVGIPKYYPKYMIQHGIQAFIEKDGNGLIEDFNSEESWNLTLKNYLHCGE</sequence>
<protein>
    <recommendedName>
        <fullName evidence="4">Tetratricopeptide repeat-containing protein</fullName>
    </recommendedName>
</protein>
<dbReference type="EMBL" id="BMFG01000018">
    <property type="protein sequence ID" value="GGD36399.1"/>
    <property type="molecule type" value="Genomic_DNA"/>
</dbReference>
<dbReference type="Proteomes" id="UP000625735">
    <property type="component" value="Unassembled WGS sequence"/>
</dbReference>
<feature type="chain" id="PRO_5037425830" description="Tetratricopeptide repeat-containing protein" evidence="1">
    <location>
        <begin position="27"/>
        <end position="196"/>
    </location>
</feature>
<evidence type="ECO:0008006" key="4">
    <source>
        <dbReference type="Google" id="ProtNLM"/>
    </source>
</evidence>
<organism evidence="2 3">
    <name type="scientific">Flavobacterium orientale</name>
    <dbReference type="NCBI Taxonomy" id="1756020"/>
    <lineage>
        <taxon>Bacteria</taxon>
        <taxon>Pseudomonadati</taxon>
        <taxon>Bacteroidota</taxon>
        <taxon>Flavobacteriia</taxon>
        <taxon>Flavobacteriales</taxon>
        <taxon>Flavobacteriaceae</taxon>
        <taxon>Flavobacterium</taxon>
    </lineage>
</organism>
<feature type="signal peptide" evidence="1">
    <location>
        <begin position="1"/>
        <end position="26"/>
    </location>
</feature>
<name>A0A917DGI5_9FLAO</name>
<reference evidence="2" key="1">
    <citation type="journal article" date="2014" name="Int. J. Syst. Evol. Microbiol.">
        <title>Complete genome sequence of Corynebacterium casei LMG S-19264T (=DSM 44701T), isolated from a smear-ripened cheese.</title>
        <authorList>
            <consortium name="US DOE Joint Genome Institute (JGI-PGF)"/>
            <person name="Walter F."/>
            <person name="Albersmeier A."/>
            <person name="Kalinowski J."/>
            <person name="Ruckert C."/>
        </authorList>
    </citation>
    <scope>NUCLEOTIDE SEQUENCE</scope>
    <source>
        <strain evidence="2">CGMCC 1.12506</strain>
    </source>
</reference>
<keyword evidence="1" id="KW-0732">Signal</keyword>
<proteinExistence type="predicted"/>
<keyword evidence="3" id="KW-1185">Reference proteome</keyword>
<evidence type="ECO:0000313" key="3">
    <source>
        <dbReference type="Proteomes" id="UP000625735"/>
    </source>
</evidence>